<evidence type="ECO:0000256" key="3">
    <source>
        <dbReference type="PROSITE-ProRule" id="PRU00023"/>
    </source>
</evidence>
<dbReference type="InterPro" id="IPR036770">
    <property type="entry name" value="Ankyrin_rpt-contain_sf"/>
</dbReference>
<name>A0A8C6ZUT6_NOTPE</name>
<evidence type="ECO:0000313" key="5">
    <source>
        <dbReference type="Proteomes" id="UP000694420"/>
    </source>
</evidence>
<reference evidence="4" key="2">
    <citation type="submission" date="2025-09" db="UniProtKB">
        <authorList>
            <consortium name="Ensembl"/>
        </authorList>
    </citation>
    <scope>IDENTIFICATION</scope>
</reference>
<dbReference type="Pfam" id="PF12796">
    <property type="entry name" value="Ank_2"/>
    <property type="match status" value="2"/>
</dbReference>
<dbReference type="AlphaFoldDB" id="A0A8C6ZUT6"/>
<dbReference type="PANTHER" id="PTHR24198:SF165">
    <property type="entry name" value="ANKYRIN REPEAT-CONTAINING PROTEIN-RELATED"/>
    <property type="match status" value="1"/>
</dbReference>
<dbReference type="PANTHER" id="PTHR24198">
    <property type="entry name" value="ANKYRIN REPEAT AND PROTEIN KINASE DOMAIN-CONTAINING PROTEIN"/>
    <property type="match status" value="1"/>
</dbReference>
<sequence>MQITDLAKMLLKNGVPVDGKDEKGQTALSCAISRGVENTDKVLLEAGASVDSKMAERALKGNHPSIFKVLLEYCKDLSSNTMESALFKAVQKNLHSIVAALVDRGTAINAYNEMQYTPLLLACETGKIESAEVLIEKGANLRIRTPDSDTTLHLAVQAGATSITNLLLRKGMEANITNQAGETPLHIAALHNKGAFISANSLKKTPLQVAEINRTENQAHIVTLLKNWTNLQPDSPWLYMYFYQHTG</sequence>
<dbReference type="Ensembl" id="ENSNPET00000021642.1">
    <property type="protein sequence ID" value="ENSNPEP00000021098.1"/>
    <property type="gene ID" value="ENSNPEG00000015657.1"/>
</dbReference>
<reference evidence="4" key="1">
    <citation type="submission" date="2025-08" db="UniProtKB">
        <authorList>
            <consortium name="Ensembl"/>
        </authorList>
    </citation>
    <scope>IDENTIFICATION</scope>
</reference>
<keyword evidence="5" id="KW-1185">Reference proteome</keyword>
<dbReference type="Gene3D" id="1.25.40.20">
    <property type="entry name" value="Ankyrin repeat-containing domain"/>
    <property type="match status" value="1"/>
</dbReference>
<feature type="repeat" description="ANK" evidence="3">
    <location>
        <begin position="147"/>
        <end position="179"/>
    </location>
</feature>
<proteinExistence type="predicted"/>
<dbReference type="PROSITE" id="PS50088">
    <property type="entry name" value="ANK_REPEAT"/>
    <property type="match status" value="3"/>
</dbReference>
<protein>
    <submittedName>
        <fullName evidence="4">Uncharacterized protein</fullName>
    </submittedName>
</protein>
<accession>A0A8C6ZUT6</accession>
<keyword evidence="1" id="KW-0677">Repeat</keyword>
<feature type="repeat" description="ANK" evidence="3">
    <location>
        <begin position="114"/>
        <end position="146"/>
    </location>
</feature>
<dbReference type="PROSITE" id="PS50297">
    <property type="entry name" value="ANK_REP_REGION"/>
    <property type="match status" value="2"/>
</dbReference>
<evidence type="ECO:0000256" key="2">
    <source>
        <dbReference type="ARBA" id="ARBA00023043"/>
    </source>
</evidence>
<evidence type="ECO:0000313" key="4">
    <source>
        <dbReference type="Ensembl" id="ENSNPEP00000021098.1"/>
    </source>
</evidence>
<feature type="repeat" description="ANK" evidence="3">
    <location>
        <begin position="23"/>
        <end position="55"/>
    </location>
</feature>
<dbReference type="InterPro" id="IPR002110">
    <property type="entry name" value="Ankyrin_rpt"/>
</dbReference>
<dbReference type="SMART" id="SM00248">
    <property type="entry name" value="ANK"/>
    <property type="match status" value="5"/>
</dbReference>
<dbReference type="SUPFAM" id="SSF48403">
    <property type="entry name" value="Ankyrin repeat"/>
    <property type="match status" value="1"/>
</dbReference>
<keyword evidence="2 3" id="KW-0040">ANK repeat</keyword>
<organism evidence="4 5">
    <name type="scientific">Nothoprocta perdicaria</name>
    <name type="common">Chilean tinamou</name>
    <name type="synonym">Crypturus perdicarius</name>
    <dbReference type="NCBI Taxonomy" id="30464"/>
    <lineage>
        <taxon>Eukaryota</taxon>
        <taxon>Metazoa</taxon>
        <taxon>Chordata</taxon>
        <taxon>Craniata</taxon>
        <taxon>Vertebrata</taxon>
        <taxon>Euteleostomi</taxon>
        <taxon>Archelosauria</taxon>
        <taxon>Archosauria</taxon>
        <taxon>Dinosauria</taxon>
        <taxon>Saurischia</taxon>
        <taxon>Theropoda</taxon>
        <taxon>Coelurosauria</taxon>
        <taxon>Aves</taxon>
        <taxon>Palaeognathae</taxon>
        <taxon>Tinamiformes</taxon>
        <taxon>Tinamidae</taxon>
        <taxon>Nothoprocta</taxon>
    </lineage>
</organism>
<dbReference type="Proteomes" id="UP000694420">
    <property type="component" value="Unplaced"/>
</dbReference>
<evidence type="ECO:0000256" key="1">
    <source>
        <dbReference type="ARBA" id="ARBA00022737"/>
    </source>
</evidence>